<feature type="region of interest" description="Disordered" evidence="2">
    <location>
        <begin position="925"/>
        <end position="965"/>
    </location>
</feature>
<accession>A0AAN8ICG8</accession>
<dbReference type="GO" id="GO:0006383">
    <property type="term" value="P:transcription by RNA polymerase III"/>
    <property type="evidence" value="ECO:0007669"/>
    <property type="project" value="InterPro"/>
</dbReference>
<proteinExistence type="predicted"/>
<dbReference type="PANTHER" id="PTHR23082:SF0">
    <property type="entry name" value="GENERAL TRANSCRIPTION FACTOR 3C POLYPEPTIDE 3"/>
    <property type="match status" value="1"/>
</dbReference>
<dbReference type="Gene3D" id="1.25.40.10">
    <property type="entry name" value="Tetratricopeptide repeat domain"/>
    <property type="match status" value="3"/>
</dbReference>
<feature type="compositionally biased region" description="Low complexity" evidence="2">
    <location>
        <begin position="949"/>
        <end position="960"/>
    </location>
</feature>
<keyword evidence="4" id="KW-1185">Reference proteome</keyword>
<dbReference type="PANTHER" id="PTHR23082">
    <property type="entry name" value="TRANSCRIPTION INITIATION FACTOR IIIC TFIIIC , POLYPEPTIDE 3-RELATED"/>
    <property type="match status" value="1"/>
</dbReference>
<dbReference type="EMBL" id="JAKLMC020000001">
    <property type="protein sequence ID" value="KAK5958431.1"/>
    <property type="molecule type" value="Genomic_DNA"/>
</dbReference>
<dbReference type="SMART" id="SM00028">
    <property type="entry name" value="TPR"/>
    <property type="match status" value="5"/>
</dbReference>
<feature type="region of interest" description="Disordered" evidence="2">
    <location>
        <begin position="103"/>
        <end position="167"/>
    </location>
</feature>
<dbReference type="InterPro" id="IPR019734">
    <property type="entry name" value="TPR_rpt"/>
</dbReference>
<organism evidence="3 4">
    <name type="scientific">Knufia fluminis</name>
    <dbReference type="NCBI Taxonomy" id="191047"/>
    <lineage>
        <taxon>Eukaryota</taxon>
        <taxon>Fungi</taxon>
        <taxon>Dikarya</taxon>
        <taxon>Ascomycota</taxon>
        <taxon>Pezizomycotina</taxon>
        <taxon>Eurotiomycetes</taxon>
        <taxon>Chaetothyriomycetidae</taxon>
        <taxon>Chaetothyriales</taxon>
        <taxon>Trichomeriaceae</taxon>
        <taxon>Knufia</taxon>
    </lineage>
</organism>
<comment type="caution">
    <text evidence="3">The sequence shown here is derived from an EMBL/GenBank/DDBJ whole genome shotgun (WGS) entry which is preliminary data.</text>
</comment>
<sequence length="1395" mass="158283">MDRDMNRDQSHDRHTGNGNGNGNDTGNHHALPPPPAAAPGWLSHIPALRPDQIPRAPASFLYDTPTRDGTPTPLSSSPAFNLYLLNHHPAYAPPPTFAEVQRAQLRSATSVSRSPSEQPALSTEQVTQTPPASENGHSTGVAHVQSWGTSQNSPPRLQSPPTQQSLPSQIHYFDDAKNASPWANGFHAQRLPMVPQDVQFEDDPPVSQGYGVSTTQDLNLLDNTGQYQPVFHAPPMHHQIPPNHMGTQVGSDADETEAEEVPGVQWPGRGRKRTAAAAMSSLEDTLQPEKRRRTKGERPRGRRKGEIRGPRTTIDPGEDFVRVYNEALDAFIEKREIAKAQRLVLQAIGLNPEIFAAHSLLADIHFANKEFDSGMDALIVGLHGHLNDVELWRTVADRIVNVSDESYQKRVERAMYCFGAIIRKDPTDTDARFQRAECARMLGLWNKAFRDFGFLLQGDPHNSSILAQFAKLCQDLGDVAKARVVYEDHFDYYKNAGITEEDHYTWQDIGIYIDLLVQADETAHAIVMLKRLSRLLCGRGDEYYWEEYIEDDREFDQNHYPRRLQEIRFEPNRYPEHTYGEELPLDLRGKLGILRLKLNNREEAQSHFDWLEPDLEGEESLVEEYNDTFYEIAKALHDAKEHEQALHFYSALDNADIDLGLEFWLDMAASCYICGQKDKAVKCYERVLELNQDSIEARTQLCKLYRDLGSREMAIKYGNEAVVMSQGMIPQTMNRKYERRENRVVREAAERALKAAFKMPKGRSKAPGKVPDDLKYTRGPRLKRVKRFVKYVPRPLTEEPESASPEPRPSKSAQPELVPQSATPEIEEEPPMYSRPIKVPKKPGRPRKPEKEKTKRKAPNQENAVKHYEEMQQLYKTLLNHQAGMREGDEISTNVWIDCAAAMVEDFRTVKPFYPLERHKKFEGYTSRVPQPRPSTPAVGLSDDPTDARSPSSRPQSMRPSPLPNAINHVRIAPHGLPDEYCDIPFAAWLDIFLELALLYANSSNADAQTDCYTAINAAIDCNVFYHHQQSMLTIHSCYLACTLAIGDDLTLYNTVLRWFMREFAFCTDTYRLYGAINLLNELPNVAGGKAGQMEGAIFKSGPNQKFIFRQLMSIDKMLPENYNKDGPEGGVPPFMRRHREELRKMAKQAPANKGTPDTPIPTNHNGVEDAPEPNHLATGSPGRRERLANTAAVKAYSPTEMDVVLFVLYAHIMMSSGSFPNALSYLYRAYSLDPNNTVVLLSLAFCYLHELFKRQTGNRHSYALMGWTWFGRYEEERMKWAEGVDRKADEARGRGQEVYSSVRMVDLIKREVEYNKARCWEMLGMADLGMRGYRKVLDMADRVKDEAGEVEEKDAEQQECEEYTMEAAYAMSTLYALNGNGEKAREITEKYLVV</sequence>
<reference evidence="3 4" key="1">
    <citation type="submission" date="2022-12" db="EMBL/GenBank/DDBJ databases">
        <title>Genomic features and morphological characterization of a novel Knufia sp. strain isolated from spacecraft assembly facility.</title>
        <authorList>
            <person name="Teixeira M."/>
            <person name="Chander A.M."/>
            <person name="Stajich J.E."/>
            <person name="Venkateswaran K."/>
        </authorList>
    </citation>
    <scope>NUCLEOTIDE SEQUENCE [LARGE SCALE GENOMIC DNA]</scope>
    <source>
        <strain evidence="3 4">FJI-L2-BK-P2</strain>
    </source>
</reference>
<feature type="region of interest" description="Disordered" evidence="2">
    <location>
        <begin position="1145"/>
        <end position="1184"/>
    </location>
</feature>
<gene>
    <name evidence="3" type="primary">TFC4</name>
    <name evidence="3" type="ORF">OHC33_000274</name>
</gene>
<feature type="repeat" description="TPR" evidence="1">
    <location>
        <begin position="661"/>
        <end position="694"/>
    </location>
</feature>
<feature type="region of interest" description="Disordered" evidence="2">
    <location>
        <begin position="1"/>
        <end position="44"/>
    </location>
</feature>
<feature type="region of interest" description="Disordered" evidence="2">
    <location>
        <begin position="757"/>
        <end position="778"/>
    </location>
</feature>
<feature type="compositionally biased region" description="Basic and acidic residues" evidence="2">
    <location>
        <begin position="1"/>
        <end position="15"/>
    </location>
</feature>
<feature type="region of interest" description="Disordered" evidence="2">
    <location>
        <begin position="793"/>
        <end position="865"/>
    </location>
</feature>
<dbReference type="InterPro" id="IPR039340">
    <property type="entry name" value="Tfc4/TFIIIC-102/Sfc4"/>
</dbReference>
<feature type="region of interest" description="Disordered" evidence="2">
    <location>
        <begin position="245"/>
        <end position="312"/>
    </location>
</feature>
<evidence type="ECO:0000256" key="2">
    <source>
        <dbReference type="SAM" id="MobiDB-lite"/>
    </source>
</evidence>
<name>A0AAN8ICG8_9EURO</name>
<feature type="compositionally biased region" description="Polar residues" evidence="2">
    <location>
        <begin position="104"/>
        <end position="138"/>
    </location>
</feature>
<dbReference type="PROSITE" id="PS50005">
    <property type="entry name" value="TPR"/>
    <property type="match status" value="2"/>
</dbReference>
<feature type="repeat" description="TPR" evidence="1">
    <location>
        <begin position="1204"/>
        <end position="1237"/>
    </location>
</feature>
<evidence type="ECO:0000256" key="1">
    <source>
        <dbReference type="PROSITE-ProRule" id="PRU00339"/>
    </source>
</evidence>
<dbReference type="InterPro" id="IPR011990">
    <property type="entry name" value="TPR-like_helical_dom_sf"/>
</dbReference>
<keyword evidence="1" id="KW-0802">TPR repeat</keyword>
<dbReference type="Proteomes" id="UP001316803">
    <property type="component" value="Unassembled WGS sequence"/>
</dbReference>
<feature type="compositionally biased region" description="Low complexity" evidence="2">
    <location>
        <begin position="153"/>
        <end position="167"/>
    </location>
</feature>
<dbReference type="SUPFAM" id="SSF48452">
    <property type="entry name" value="TPR-like"/>
    <property type="match status" value="2"/>
</dbReference>
<protein>
    <submittedName>
        <fullName evidence="3">Transcription factor TFIIIC subunit tfc4</fullName>
    </submittedName>
</protein>
<dbReference type="GO" id="GO:0000127">
    <property type="term" value="C:transcription factor TFIIIC complex"/>
    <property type="evidence" value="ECO:0007669"/>
    <property type="project" value="TreeGrafter"/>
</dbReference>
<evidence type="ECO:0000313" key="4">
    <source>
        <dbReference type="Proteomes" id="UP001316803"/>
    </source>
</evidence>
<evidence type="ECO:0000313" key="3">
    <source>
        <dbReference type="EMBL" id="KAK5958431.1"/>
    </source>
</evidence>
<feature type="compositionally biased region" description="Basic and acidic residues" evidence="2">
    <location>
        <begin position="296"/>
        <end position="309"/>
    </location>
</feature>